<feature type="transmembrane region" description="Helical" evidence="6">
    <location>
        <begin position="46"/>
        <end position="67"/>
    </location>
</feature>
<dbReference type="InterPro" id="IPR020846">
    <property type="entry name" value="MFS_dom"/>
</dbReference>
<gene>
    <name evidence="8" type="ORF">EA473_08120</name>
</gene>
<dbReference type="PROSITE" id="PS50850">
    <property type="entry name" value="MFS"/>
    <property type="match status" value="1"/>
</dbReference>
<reference evidence="8 9" key="1">
    <citation type="submission" date="2018-10" db="EMBL/GenBank/DDBJ databases">
        <title>Natrarchaeobius chitinivorans gen. nov., sp. nov., and Natrarchaeobius haloalkaliphilus sp. nov., alkaliphilic, chitin-utilizing haloarchaea from hypersaline alkaline lakes.</title>
        <authorList>
            <person name="Sorokin D.Y."/>
            <person name="Elcheninov A.G."/>
            <person name="Kostrikina N.A."/>
            <person name="Bale N.J."/>
            <person name="Sinninghe Damste J.S."/>
            <person name="Khijniak T.V."/>
            <person name="Kublanov I.V."/>
            <person name="Toshchakov S.V."/>
        </authorList>
    </citation>
    <scope>NUCLEOTIDE SEQUENCE [LARGE SCALE GENOMIC DNA]</scope>
    <source>
        <strain evidence="8 9">AArcht4T</strain>
    </source>
</reference>
<dbReference type="RefSeq" id="WP_124195130.1">
    <property type="nucleotide sequence ID" value="NZ_REGA01000005.1"/>
</dbReference>
<proteinExistence type="predicted"/>
<dbReference type="SUPFAM" id="SSF103473">
    <property type="entry name" value="MFS general substrate transporter"/>
    <property type="match status" value="1"/>
</dbReference>
<sequence length="400" mass="43220">MELLSRGSSIIDDLWSDGRGYVLIAVSGGWFLSIGIRMIYPVLLPYIRVDFNISLTVAGLLLTMLWFAYALGQTPGGIWADRLGERKVLGLSTLVSGVALVIISLSNVLTLLFVATVLFGIATALFGVARFTVLSNLYTKRDGTAIGLTMAAGDVGNALMPPIAGLTAAVYSWRFGFSFAIPLFFMMTVILWVAIPAQSTRSNGVTNSFTFDTLQYVFRNVSNRSVLIVVFIQLLGFWVWQGFTGFYPLYLTEVKGISPGISSVVFGLFFIIGIVIKPASGGAYDRFGIGWTVIILSGTMAVSLCMLVIFANTLVAILLLTPFLGAVLGMATVTLSHLTNLLPKDMQGTGLGLIRSFYITIGSLSPTVIGLFADYGYFDHALLLFALFSIVILIAAWNIK</sequence>
<feature type="transmembrane region" description="Helical" evidence="6">
    <location>
        <begin position="226"/>
        <end position="250"/>
    </location>
</feature>
<dbReference type="PANTHER" id="PTHR43124:SF3">
    <property type="entry name" value="CHLORAMPHENICOL EFFLUX PUMP RV0191"/>
    <property type="match status" value="1"/>
</dbReference>
<keyword evidence="9" id="KW-1185">Reference proteome</keyword>
<dbReference type="Proteomes" id="UP000282323">
    <property type="component" value="Unassembled WGS sequence"/>
</dbReference>
<keyword evidence="5 6" id="KW-0472">Membrane</keyword>
<feature type="transmembrane region" description="Helical" evidence="6">
    <location>
        <begin position="21"/>
        <end position="40"/>
    </location>
</feature>
<feature type="transmembrane region" description="Helical" evidence="6">
    <location>
        <begin position="256"/>
        <end position="276"/>
    </location>
</feature>
<feature type="transmembrane region" description="Helical" evidence="6">
    <location>
        <begin position="381"/>
        <end position="399"/>
    </location>
</feature>
<dbReference type="AlphaFoldDB" id="A0A3N6MFC5"/>
<evidence type="ECO:0000256" key="4">
    <source>
        <dbReference type="ARBA" id="ARBA00022989"/>
    </source>
</evidence>
<name>A0A3N6MFC5_NATCH</name>
<feature type="transmembrane region" description="Helical" evidence="6">
    <location>
        <begin position="111"/>
        <end position="133"/>
    </location>
</feature>
<keyword evidence="3 6" id="KW-0812">Transmembrane</keyword>
<organism evidence="8 9">
    <name type="scientific">Natrarchaeobius chitinivorans</name>
    <dbReference type="NCBI Taxonomy" id="1679083"/>
    <lineage>
        <taxon>Archaea</taxon>
        <taxon>Methanobacteriati</taxon>
        <taxon>Methanobacteriota</taxon>
        <taxon>Stenosarchaea group</taxon>
        <taxon>Halobacteria</taxon>
        <taxon>Halobacteriales</taxon>
        <taxon>Natrialbaceae</taxon>
        <taxon>Natrarchaeobius</taxon>
    </lineage>
</organism>
<feature type="transmembrane region" description="Helical" evidence="6">
    <location>
        <begin position="316"/>
        <end position="335"/>
    </location>
</feature>
<feature type="transmembrane region" description="Helical" evidence="6">
    <location>
        <begin position="88"/>
        <end position="105"/>
    </location>
</feature>
<dbReference type="InterPro" id="IPR050189">
    <property type="entry name" value="MFS_Efflux_Transporters"/>
</dbReference>
<feature type="transmembrane region" description="Helical" evidence="6">
    <location>
        <begin position="177"/>
        <end position="195"/>
    </location>
</feature>
<dbReference type="EMBL" id="REGA01000005">
    <property type="protein sequence ID" value="RQG95420.1"/>
    <property type="molecule type" value="Genomic_DNA"/>
</dbReference>
<evidence type="ECO:0000256" key="6">
    <source>
        <dbReference type="SAM" id="Phobius"/>
    </source>
</evidence>
<evidence type="ECO:0000256" key="3">
    <source>
        <dbReference type="ARBA" id="ARBA00022692"/>
    </source>
</evidence>
<comment type="subcellular location">
    <subcellularLocation>
        <location evidence="1">Cell membrane</location>
        <topology evidence="1">Multi-pass membrane protein</topology>
    </subcellularLocation>
</comment>
<dbReference type="GO" id="GO:0022857">
    <property type="term" value="F:transmembrane transporter activity"/>
    <property type="evidence" value="ECO:0007669"/>
    <property type="project" value="InterPro"/>
</dbReference>
<dbReference type="InterPro" id="IPR011701">
    <property type="entry name" value="MFS"/>
</dbReference>
<accession>A0A3N6MFC5</accession>
<evidence type="ECO:0000256" key="1">
    <source>
        <dbReference type="ARBA" id="ARBA00004651"/>
    </source>
</evidence>
<evidence type="ECO:0000313" key="9">
    <source>
        <dbReference type="Proteomes" id="UP000282323"/>
    </source>
</evidence>
<evidence type="ECO:0000313" key="8">
    <source>
        <dbReference type="EMBL" id="RQG95420.1"/>
    </source>
</evidence>
<keyword evidence="2" id="KW-1003">Cell membrane</keyword>
<comment type="caution">
    <text evidence="8">The sequence shown here is derived from an EMBL/GenBank/DDBJ whole genome shotgun (WGS) entry which is preliminary data.</text>
</comment>
<evidence type="ECO:0000256" key="2">
    <source>
        <dbReference type="ARBA" id="ARBA00022475"/>
    </source>
</evidence>
<evidence type="ECO:0000259" key="7">
    <source>
        <dbReference type="PROSITE" id="PS50850"/>
    </source>
</evidence>
<feature type="transmembrane region" description="Helical" evidence="6">
    <location>
        <begin position="356"/>
        <end position="375"/>
    </location>
</feature>
<evidence type="ECO:0000256" key="5">
    <source>
        <dbReference type="ARBA" id="ARBA00023136"/>
    </source>
</evidence>
<dbReference type="OrthoDB" id="204820at2157"/>
<dbReference type="Gene3D" id="1.20.1250.20">
    <property type="entry name" value="MFS general substrate transporter like domains"/>
    <property type="match status" value="2"/>
</dbReference>
<keyword evidence="4 6" id="KW-1133">Transmembrane helix</keyword>
<feature type="transmembrane region" description="Helical" evidence="6">
    <location>
        <begin position="288"/>
        <end position="310"/>
    </location>
</feature>
<protein>
    <submittedName>
        <fullName evidence="8">MFS transporter</fullName>
    </submittedName>
</protein>
<feature type="domain" description="Major facilitator superfamily (MFS) profile" evidence="7">
    <location>
        <begin position="21"/>
        <end position="400"/>
    </location>
</feature>
<dbReference type="InterPro" id="IPR036259">
    <property type="entry name" value="MFS_trans_sf"/>
</dbReference>
<dbReference type="Pfam" id="PF07690">
    <property type="entry name" value="MFS_1"/>
    <property type="match status" value="1"/>
</dbReference>
<dbReference type="PANTHER" id="PTHR43124">
    <property type="entry name" value="PURINE EFFLUX PUMP PBUE"/>
    <property type="match status" value="1"/>
</dbReference>
<dbReference type="GO" id="GO:0005886">
    <property type="term" value="C:plasma membrane"/>
    <property type="evidence" value="ECO:0007669"/>
    <property type="project" value="UniProtKB-SubCell"/>
</dbReference>